<reference evidence="1 2" key="1">
    <citation type="submission" date="2022-01" db="EMBL/GenBank/DDBJ databases">
        <authorList>
            <person name="Xiong W."/>
            <person name="Schranz E."/>
        </authorList>
    </citation>
    <scope>NUCLEOTIDE SEQUENCE [LARGE SCALE GENOMIC DNA]</scope>
</reference>
<dbReference type="EMBL" id="CAKMRJ010005412">
    <property type="protein sequence ID" value="CAH1441492.1"/>
    <property type="molecule type" value="Genomic_DNA"/>
</dbReference>
<evidence type="ECO:0000313" key="1">
    <source>
        <dbReference type="EMBL" id="CAH1441492.1"/>
    </source>
</evidence>
<keyword evidence="2" id="KW-1185">Reference proteome</keyword>
<accession>A0AAU9NUL3</accession>
<protein>
    <submittedName>
        <fullName evidence="1">Uncharacterized protein</fullName>
    </submittedName>
</protein>
<proteinExistence type="predicted"/>
<sequence length="166" mass="19263">MEVGIGDFAVDFDMYLLFSMDLVREISAMVFPSQSEVFQPRFPCLKVRDHFRRRRIFPAVFQTNLGQPELEERNENAGCSRNKFDDDVFDLNDDNKAKEVSEEDDLIITGNVNCYDDYGFDDKEVTPDRPRARNPSKYLCPSYTEIEIFGAPCLGIHTTDGWRQRI</sequence>
<evidence type="ECO:0000313" key="2">
    <source>
        <dbReference type="Proteomes" id="UP001157418"/>
    </source>
</evidence>
<organism evidence="1 2">
    <name type="scientific">Lactuca virosa</name>
    <dbReference type="NCBI Taxonomy" id="75947"/>
    <lineage>
        <taxon>Eukaryota</taxon>
        <taxon>Viridiplantae</taxon>
        <taxon>Streptophyta</taxon>
        <taxon>Embryophyta</taxon>
        <taxon>Tracheophyta</taxon>
        <taxon>Spermatophyta</taxon>
        <taxon>Magnoliopsida</taxon>
        <taxon>eudicotyledons</taxon>
        <taxon>Gunneridae</taxon>
        <taxon>Pentapetalae</taxon>
        <taxon>asterids</taxon>
        <taxon>campanulids</taxon>
        <taxon>Asterales</taxon>
        <taxon>Asteraceae</taxon>
        <taxon>Cichorioideae</taxon>
        <taxon>Cichorieae</taxon>
        <taxon>Lactucinae</taxon>
        <taxon>Lactuca</taxon>
    </lineage>
</organism>
<dbReference type="AlphaFoldDB" id="A0AAU9NUL3"/>
<gene>
    <name evidence="1" type="ORF">LVIROSA_LOCUS27544</name>
</gene>
<comment type="caution">
    <text evidence="1">The sequence shown here is derived from an EMBL/GenBank/DDBJ whole genome shotgun (WGS) entry which is preliminary data.</text>
</comment>
<dbReference type="Proteomes" id="UP001157418">
    <property type="component" value="Unassembled WGS sequence"/>
</dbReference>
<name>A0AAU9NUL3_9ASTR</name>